<evidence type="ECO:0000313" key="3">
    <source>
        <dbReference type="Proteomes" id="UP000051442"/>
    </source>
</evidence>
<name>A0A0R2EMS7_9LACO</name>
<reference evidence="2 3" key="1">
    <citation type="journal article" date="2015" name="Genome Announc.">
        <title>Expanding the biotechnology potential of lactobacilli through comparative genomics of 213 strains and associated genera.</title>
        <authorList>
            <person name="Sun Z."/>
            <person name="Harris H.M."/>
            <person name="McCann A."/>
            <person name="Guo C."/>
            <person name="Argimon S."/>
            <person name="Zhang W."/>
            <person name="Yang X."/>
            <person name="Jeffery I.B."/>
            <person name="Cooney J.C."/>
            <person name="Kagawa T.F."/>
            <person name="Liu W."/>
            <person name="Song Y."/>
            <person name="Salvetti E."/>
            <person name="Wrobel A."/>
            <person name="Rasinkangas P."/>
            <person name="Parkhill J."/>
            <person name="Rea M.C."/>
            <person name="O'Sullivan O."/>
            <person name="Ritari J."/>
            <person name="Douillard F.P."/>
            <person name="Paul Ross R."/>
            <person name="Yang R."/>
            <person name="Briner A.E."/>
            <person name="Felis G.E."/>
            <person name="de Vos W.M."/>
            <person name="Barrangou R."/>
            <person name="Klaenhammer T.R."/>
            <person name="Caufield P.W."/>
            <person name="Cui Y."/>
            <person name="Zhang H."/>
            <person name="O'Toole P.W."/>
        </authorList>
    </citation>
    <scope>NUCLEOTIDE SEQUENCE [LARGE SCALE GENOMIC DNA]</scope>
    <source>
        <strain evidence="2 3">DSM 23365</strain>
    </source>
</reference>
<proteinExistence type="predicted"/>
<sequence length="90" mass="10223">MTLDHWTELITVGIAVAGGVYAALMVILKPFINDLKRVALSMSETTRKIERLIDSQNSMHEELIASKGEHQVINQRIDNIEEYVSELKQK</sequence>
<dbReference type="PATRIC" id="fig|1423804.4.peg.2684"/>
<dbReference type="SUPFAM" id="SSF58042">
    <property type="entry name" value="Outer membrane lipoprotein"/>
    <property type="match status" value="1"/>
</dbReference>
<keyword evidence="3" id="KW-1185">Reference proteome</keyword>
<dbReference type="RefSeq" id="WP_054734107.1">
    <property type="nucleotide sequence ID" value="NZ_AYZM01000171.1"/>
</dbReference>
<dbReference type="OrthoDB" id="2296608at2"/>
<keyword evidence="1" id="KW-0812">Transmembrane</keyword>
<dbReference type="EMBL" id="AYZM01000171">
    <property type="protein sequence ID" value="KRN17762.1"/>
    <property type="molecule type" value="Genomic_DNA"/>
</dbReference>
<accession>A0A0R2EMS7</accession>
<dbReference type="AlphaFoldDB" id="A0A0R2EMS7"/>
<evidence type="ECO:0000256" key="1">
    <source>
        <dbReference type="SAM" id="Phobius"/>
    </source>
</evidence>
<feature type="transmembrane region" description="Helical" evidence="1">
    <location>
        <begin position="6"/>
        <end position="28"/>
    </location>
</feature>
<organism evidence="2 3">
    <name type="scientific">Secundilactobacillus similis DSM 23365 = JCM 2765</name>
    <dbReference type="NCBI Taxonomy" id="1423804"/>
    <lineage>
        <taxon>Bacteria</taxon>
        <taxon>Bacillati</taxon>
        <taxon>Bacillota</taxon>
        <taxon>Bacilli</taxon>
        <taxon>Lactobacillales</taxon>
        <taxon>Lactobacillaceae</taxon>
        <taxon>Secundilactobacillus</taxon>
    </lineage>
</organism>
<dbReference type="STRING" id="1423804.FD14_GL002481"/>
<gene>
    <name evidence="2" type="ORF">FD14_GL002481</name>
</gene>
<comment type="caution">
    <text evidence="2">The sequence shown here is derived from an EMBL/GenBank/DDBJ whole genome shotgun (WGS) entry which is preliminary data.</text>
</comment>
<keyword evidence="1" id="KW-0472">Membrane</keyword>
<evidence type="ECO:0000313" key="2">
    <source>
        <dbReference type="EMBL" id="KRN17762.1"/>
    </source>
</evidence>
<dbReference type="Proteomes" id="UP000051442">
    <property type="component" value="Unassembled WGS sequence"/>
</dbReference>
<protein>
    <submittedName>
        <fullName evidence="2">Uncharacterized protein</fullName>
    </submittedName>
</protein>
<keyword evidence="1" id="KW-1133">Transmembrane helix</keyword>